<organism evidence="3 4">
    <name type="scientific">Streptomyces jumonjinensis</name>
    <dbReference type="NCBI Taxonomy" id="1945"/>
    <lineage>
        <taxon>Bacteria</taxon>
        <taxon>Bacillati</taxon>
        <taxon>Actinomycetota</taxon>
        <taxon>Actinomycetes</taxon>
        <taxon>Kitasatosporales</taxon>
        <taxon>Streptomycetaceae</taxon>
        <taxon>Streptomyces</taxon>
    </lineage>
</organism>
<sequence length="269" mass="28924">MKKKTVLPKMLSFSAPDLREQIEALPAGTALIGISTLGRAIAVDLDAESPHVLVCTGAGGGSTTLLRSLTAQFLHQGAHALVLDPKRISHLWAKALPTVTHRGNVAGIHDALTGLADELKRRLDLDGDLADVPRLIVALDEADATVRQLARYWKTFRQKDDPQTSPAITALEDALWAGRAARVHVILDGHPAGALGAAAREQFATVILARVTADTWRRLAPIAGPAPKQSRHPGRFHVIQHSAVHETQAIVMTDAEVVNWLTDPDDNQS</sequence>
<dbReference type="PROSITE" id="PS50901">
    <property type="entry name" value="FTSK"/>
    <property type="match status" value="1"/>
</dbReference>
<evidence type="ECO:0000313" key="4">
    <source>
        <dbReference type="Proteomes" id="UP000419138"/>
    </source>
</evidence>
<dbReference type="RefSeq" id="WP_153525092.1">
    <property type="nucleotide sequence ID" value="NZ_JBEPDZ010000061.1"/>
</dbReference>
<dbReference type="InterPro" id="IPR002543">
    <property type="entry name" value="FtsK_dom"/>
</dbReference>
<proteinExistence type="predicted"/>
<dbReference type="AlphaFoldDB" id="A0A646KMN1"/>
<dbReference type="SUPFAM" id="SSF52540">
    <property type="entry name" value="P-loop containing nucleoside triphosphate hydrolases"/>
    <property type="match status" value="1"/>
</dbReference>
<dbReference type="EMBL" id="VCLA01000171">
    <property type="protein sequence ID" value="MQT03574.1"/>
    <property type="molecule type" value="Genomic_DNA"/>
</dbReference>
<keyword evidence="4" id="KW-1185">Reference proteome</keyword>
<dbReference type="Gene3D" id="3.40.50.300">
    <property type="entry name" value="P-loop containing nucleotide triphosphate hydrolases"/>
    <property type="match status" value="1"/>
</dbReference>
<dbReference type="GO" id="GO:0005524">
    <property type="term" value="F:ATP binding"/>
    <property type="evidence" value="ECO:0007669"/>
    <property type="project" value="UniProtKB-UniRule"/>
</dbReference>
<keyword evidence="1" id="KW-0547">Nucleotide-binding</keyword>
<dbReference type="OrthoDB" id="4338610at2"/>
<evidence type="ECO:0000259" key="2">
    <source>
        <dbReference type="PROSITE" id="PS50901"/>
    </source>
</evidence>
<gene>
    <name evidence="3" type="ORF">FF041_26410</name>
</gene>
<comment type="caution">
    <text evidence="3">The sequence shown here is derived from an EMBL/GenBank/DDBJ whole genome shotgun (WGS) entry which is preliminary data.</text>
</comment>
<feature type="domain" description="FtsK" evidence="2">
    <location>
        <begin position="38"/>
        <end position="218"/>
    </location>
</feature>
<protein>
    <recommendedName>
        <fullName evidence="2">FtsK domain-containing protein</fullName>
    </recommendedName>
</protein>
<keyword evidence="1" id="KW-0067">ATP-binding</keyword>
<evidence type="ECO:0000313" key="3">
    <source>
        <dbReference type="EMBL" id="MQT03574.1"/>
    </source>
</evidence>
<dbReference type="GO" id="GO:0003677">
    <property type="term" value="F:DNA binding"/>
    <property type="evidence" value="ECO:0007669"/>
    <property type="project" value="InterPro"/>
</dbReference>
<dbReference type="InterPro" id="IPR027417">
    <property type="entry name" value="P-loop_NTPase"/>
</dbReference>
<accession>A0A646KMN1</accession>
<dbReference type="Proteomes" id="UP000419138">
    <property type="component" value="Unassembled WGS sequence"/>
</dbReference>
<name>A0A646KMN1_STRJU</name>
<feature type="binding site" evidence="1">
    <location>
        <begin position="56"/>
        <end position="63"/>
    </location>
    <ligand>
        <name>ATP</name>
        <dbReference type="ChEBI" id="CHEBI:30616"/>
    </ligand>
</feature>
<reference evidence="3 4" key="1">
    <citation type="submission" date="2019-05" db="EMBL/GenBank/DDBJ databases">
        <title>Comparative genomics and metabolomics analyses of clavulanic acid producing Streptomyces species provides insight into specialized metabolism and evolution of beta-lactam biosynthetic gene clusters.</title>
        <authorList>
            <person name="Moore M.A."/>
            <person name="Cruz-Morales P."/>
            <person name="Barona Gomez F."/>
            <person name="Kapil T."/>
        </authorList>
    </citation>
    <scope>NUCLEOTIDE SEQUENCE [LARGE SCALE GENOMIC DNA]</scope>
    <source>
        <strain evidence="3 4">NRRL 5741</strain>
    </source>
</reference>
<evidence type="ECO:0000256" key="1">
    <source>
        <dbReference type="PROSITE-ProRule" id="PRU00289"/>
    </source>
</evidence>